<accession>A0A1X7GV82</accession>
<gene>
    <name evidence="2" type="ORF">SAMN02982989_4452</name>
</gene>
<keyword evidence="3" id="KW-1185">Reference proteome</keyword>
<dbReference type="STRING" id="464029.SAMN02982989_4452"/>
<organism evidence="2 3">
    <name type="scientific">Xaviernesmea oryzae</name>
    <dbReference type="NCBI Taxonomy" id="464029"/>
    <lineage>
        <taxon>Bacteria</taxon>
        <taxon>Pseudomonadati</taxon>
        <taxon>Pseudomonadota</taxon>
        <taxon>Alphaproteobacteria</taxon>
        <taxon>Hyphomicrobiales</taxon>
        <taxon>Rhizobiaceae</taxon>
        <taxon>Rhizobium/Agrobacterium group</taxon>
        <taxon>Xaviernesmea</taxon>
    </lineage>
</organism>
<dbReference type="EMBL" id="FXAF01000011">
    <property type="protein sequence ID" value="SMF75058.1"/>
    <property type="molecule type" value="Genomic_DNA"/>
</dbReference>
<evidence type="ECO:0000313" key="2">
    <source>
        <dbReference type="EMBL" id="SMF75058.1"/>
    </source>
</evidence>
<evidence type="ECO:0000313" key="3">
    <source>
        <dbReference type="Proteomes" id="UP000192903"/>
    </source>
</evidence>
<name>A0A1X7GV82_9HYPH</name>
<reference evidence="3" key="1">
    <citation type="submission" date="2017-04" db="EMBL/GenBank/DDBJ databases">
        <authorList>
            <person name="Varghese N."/>
            <person name="Submissions S."/>
        </authorList>
    </citation>
    <scope>NUCLEOTIDE SEQUENCE [LARGE SCALE GENOMIC DNA]</scope>
    <source>
        <strain evidence="3">B4P</strain>
    </source>
</reference>
<dbReference type="Proteomes" id="UP000192903">
    <property type="component" value="Unassembled WGS sequence"/>
</dbReference>
<feature type="region of interest" description="Disordered" evidence="1">
    <location>
        <begin position="1"/>
        <end position="21"/>
    </location>
</feature>
<dbReference type="AlphaFoldDB" id="A0A1X7GV82"/>
<sequence>MASISKKSPSGLPAISPTRGEKTRCTTFLQKLRVSMAVKPLPLVGRGWGGVLTRNAGGLL</sequence>
<proteinExistence type="predicted"/>
<evidence type="ECO:0000256" key="1">
    <source>
        <dbReference type="SAM" id="MobiDB-lite"/>
    </source>
</evidence>
<protein>
    <submittedName>
        <fullName evidence="2">Uncharacterized protein</fullName>
    </submittedName>
</protein>